<dbReference type="GO" id="GO:0016491">
    <property type="term" value="F:oxidoreductase activity"/>
    <property type="evidence" value="ECO:0007669"/>
    <property type="project" value="UniProtKB-KW"/>
</dbReference>
<dbReference type="InterPro" id="IPR029753">
    <property type="entry name" value="D-isomer_DH_CS"/>
</dbReference>
<feature type="domain" description="D-isomer specific 2-hydroxyacid dehydrogenase catalytic" evidence="4">
    <location>
        <begin position="51"/>
        <end position="311"/>
    </location>
</feature>
<evidence type="ECO:0000259" key="5">
    <source>
        <dbReference type="Pfam" id="PF02826"/>
    </source>
</evidence>
<dbReference type="InterPro" id="IPR036291">
    <property type="entry name" value="NAD(P)-bd_dom_sf"/>
</dbReference>
<keyword evidence="2" id="KW-0520">NAD</keyword>
<dbReference type="EMBL" id="JBHSKV010000013">
    <property type="protein sequence ID" value="MFC5134893.1"/>
    <property type="molecule type" value="Genomic_DNA"/>
</dbReference>
<comment type="similarity">
    <text evidence="3">Belongs to the D-isomer specific 2-hydroxyacid dehydrogenase family.</text>
</comment>
<evidence type="ECO:0000313" key="7">
    <source>
        <dbReference type="Proteomes" id="UP001596145"/>
    </source>
</evidence>
<sequence>MTDAPDVVVLRRSAHGMDTEEYARELRERLPDRTVARAATPAEERDLVERAPVVTGHRLPPAVLEAAEAMEYFACASAGTGHLPLETLAERGVAVSNGSGVHGPNIAEYVLGQLLVFTRDFHRSWRQNEKREWRHHQSRELKGDTVTIVGLGAIGREVARRLPPFGVETVGVRYTPDEGGPTDEVIGFDHDAFHEALSRTDYLVIASPLTAETRGLVGTAEFETLPSSAVLVNVGRGPIVDADALLSAVRTNRLRGAALDVTDPEPLPADHDLWGFDNVSITPHNAGHSPEYYARLADIVATNLERAAEAGDYGTIENRVA</sequence>
<dbReference type="FunFam" id="3.40.50.720:FF:000363">
    <property type="entry name" value="D-isomer specific 2-hydroxyacid dehydrogenase"/>
    <property type="match status" value="1"/>
</dbReference>
<dbReference type="SUPFAM" id="SSF51735">
    <property type="entry name" value="NAD(P)-binding Rossmann-fold domains"/>
    <property type="match status" value="1"/>
</dbReference>
<dbReference type="RefSeq" id="WP_122105023.1">
    <property type="nucleotide sequence ID" value="NZ_JBHSKV010000013.1"/>
</dbReference>
<protein>
    <submittedName>
        <fullName evidence="6">D-2-hydroxyacid dehydrogenase</fullName>
    </submittedName>
</protein>
<evidence type="ECO:0000259" key="4">
    <source>
        <dbReference type="Pfam" id="PF00389"/>
    </source>
</evidence>
<evidence type="ECO:0000256" key="3">
    <source>
        <dbReference type="RuleBase" id="RU003719"/>
    </source>
</evidence>
<dbReference type="InterPro" id="IPR006139">
    <property type="entry name" value="D-isomer_2_OHA_DH_cat_dom"/>
</dbReference>
<organism evidence="6 7">
    <name type="scientific">Halorubrum glutamatedens</name>
    <dbReference type="NCBI Taxonomy" id="2707018"/>
    <lineage>
        <taxon>Archaea</taxon>
        <taxon>Methanobacteriati</taxon>
        <taxon>Methanobacteriota</taxon>
        <taxon>Stenosarchaea group</taxon>
        <taxon>Halobacteria</taxon>
        <taxon>Halobacteriales</taxon>
        <taxon>Haloferacaceae</taxon>
        <taxon>Halorubrum</taxon>
    </lineage>
</organism>
<dbReference type="AlphaFoldDB" id="A0ABD5QRK0"/>
<dbReference type="CDD" id="cd05300">
    <property type="entry name" value="2-Hacid_dh_1"/>
    <property type="match status" value="1"/>
</dbReference>
<dbReference type="SUPFAM" id="SSF52283">
    <property type="entry name" value="Formate/glycerate dehydrogenase catalytic domain-like"/>
    <property type="match status" value="1"/>
</dbReference>
<evidence type="ECO:0000256" key="2">
    <source>
        <dbReference type="ARBA" id="ARBA00023027"/>
    </source>
</evidence>
<dbReference type="InterPro" id="IPR006140">
    <property type="entry name" value="D-isomer_DH_NAD-bd"/>
</dbReference>
<dbReference type="PANTHER" id="PTHR43333">
    <property type="entry name" value="2-HACID_DH_C DOMAIN-CONTAINING PROTEIN"/>
    <property type="match status" value="1"/>
</dbReference>
<accession>A0ABD5QRK0</accession>
<feature type="domain" description="D-isomer specific 2-hydroxyacid dehydrogenase NAD-binding" evidence="5">
    <location>
        <begin position="112"/>
        <end position="286"/>
    </location>
</feature>
<dbReference type="Pfam" id="PF00389">
    <property type="entry name" value="2-Hacid_dh"/>
    <property type="match status" value="1"/>
</dbReference>
<comment type="caution">
    <text evidence="6">The sequence shown here is derived from an EMBL/GenBank/DDBJ whole genome shotgun (WGS) entry which is preliminary data.</text>
</comment>
<keyword evidence="7" id="KW-1185">Reference proteome</keyword>
<evidence type="ECO:0000313" key="6">
    <source>
        <dbReference type="EMBL" id="MFC5134893.1"/>
    </source>
</evidence>
<name>A0ABD5QRK0_9EURY</name>
<evidence type="ECO:0000256" key="1">
    <source>
        <dbReference type="ARBA" id="ARBA00023002"/>
    </source>
</evidence>
<gene>
    <name evidence="6" type="ORF">ACFPJA_09240</name>
</gene>
<dbReference type="PROSITE" id="PS00671">
    <property type="entry name" value="D_2_HYDROXYACID_DH_3"/>
    <property type="match status" value="1"/>
</dbReference>
<keyword evidence="1 3" id="KW-0560">Oxidoreductase</keyword>
<dbReference type="PANTHER" id="PTHR43333:SF1">
    <property type="entry name" value="D-ISOMER SPECIFIC 2-HYDROXYACID DEHYDROGENASE NAD-BINDING DOMAIN-CONTAINING PROTEIN"/>
    <property type="match status" value="1"/>
</dbReference>
<dbReference type="Proteomes" id="UP001596145">
    <property type="component" value="Unassembled WGS sequence"/>
</dbReference>
<dbReference type="Pfam" id="PF02826">
    <property type="entry name" value="2-Hacid_dh_C"/>
    <property type="match status" value="1"/>
</dbReference>
<dbReference type="Gene3D" id="3.40.50.720">
    <property type="entry name" value="NAD(P)-binding Rossmann-like Domain"/>
    <property type="match status" value="2"/>
</dbReference>
<reference evidence="6 7" key="1">
    <citation type="journal article" date="2019" name="Int. J. Syst. Evol. Microbiol.">
        <title>The Global Catalogue of Microorganisms (GCM) 10K type strain sequencing project: providing services to taxonomists for standard genome sequencing and annotation.</title>
        <authorList>
            <consortium name="The Broad Institute Genomics Platform"/>
            <consortium name="The Broad Institute Genome Sequencing Center for Infectious Disease"/>
            <person name="Wu L."/>
            <person name="Ma J."/>
        </authorList>
    </citation>
    <scope>NUCLEOTIDE SEQUENCE [LARGE SCALE GENOMIC DNA]</scope>
    <source>
        <strain evidence="6 7">CGMCC 1.16026</strain>
    </source>
</reference>
<proteinExistence type="inferred from homology"/>